<organism evidence="1 2">
    <name type="scientific">Babesia ovis</name>
    <dbReference type="NCBI Taxonomy" id="5869"/>
    <lineage>
        <taxon>Eukaryota</taxon>
        <taxon>Sar</taxon>
        <taxon>Alveolata</taxon>
        <taxon>Apicomplexa</taxon>
        <taxon>Aconoidasida</taxon>
        <taxon>Piroplasmida</taxon>
        <taxon>Babesiidae</taxon>
        <taxon>Babesia</taxon>
    </lineage>
</organism>
<sequence length="482" mass="54010">MRRRVAKVATSQISRYGDLSYGKFTGTEFYMSAVDVNTTDGVGSGVGLSTLALGRKSRHLAIERRRNQMYTIHYSNQCFERPSSGIQRHSAVDAAIALRSVLKGKKISHKAKEYWRSWILAELDDVQPGKMVQLVGAMIDLRLANGDLIHKCIAKAERINGDSLNKTDLIQSDINNTTEHINVDSLNKTDLIHILLMLLKIPNIRDLVPTDDLQRCVSILRSCLPYAPEDTYLHMVSIYASMVGTGLVGADELGTMLPNIIDRHKIIRTEMTLGDTDSVASLMKATRTYIIARGDGWNNDPLGSQIVTYINKIVIPEVELNVLVFTASQLTEVLSLLAEANIGQGTNMLQACSERFVRDVSQFSVTTMLEFHVALLRLGHRDPQAILTLIITLPRRAQSLDSVDHILALLEIMQLGGIDSEYMRRFVSEQLLQLGYKIGKRHCDLFSKLFYRRDPEKHKLLDESVLDTFSDMGSKHGINFLP</sequence>
<comment type="caution">
    <text evidence="1">The sequence shown here is derived from an EMBL/GenBank/DDBJ whole genome shotgun (WGS) entry which is preliminary data.</text>
</comment>
<reference evidence="1" key="1">
    <citation type="submission" date="2019-12" db="EMBL/GenBank/DDBJ databases">
        <title>Genome sequence of Babesia ovis.</title>
        <authorList>
            <person name="Yamagishi J."/>
            <person name="Sevinc F."/>
            <person name="Xuan X."/>
        </authorList>
    </citation>
    <scope>NUCLEOTIDE SEQUENCE</scope>
    <source>
        <strain evidence="1">Selcuk</strain>
    </source>
</reference>
<dbReference type="Proteomes" id="UP001057455">
    <property type="component" value="Unassembled WGS sequence"/>
</dbReference>
<evidence type="ECO:0000313" key="1">
    <source>
        <dbReference type="EMBL" id="GFE55074.1"/>
    </source>
</evidence>
<dbReference type="EMBL" id="BLIY01000017">
    <property type="protein sequence ID" value="GFE55074.1"/>
    <property type="molecule type" value="Genomic_DNA"/>
</dbReference>
<gene>
    <name evidence="1" type="ORF">BaOVIS_024780</name>
</gene>
<keyword evidence="2" id="KW-1185">Reference proteome</keyword>
<accession>A0A9W5TET4</accession>
<proteinExistence type="predicted"/>
<dbReference type="OrthoDB" id="365976at2759"/>
<protein>
    <submittedName>
        <fullName evidence="1">Uncharacterized protein</fullName>
    </submittedName>
</protein>
<name>A0A9W5TET4_BABOV</name>
<evidence type="ECO:0000313" key="2">
    <source>
        <dbReference type="Proteomes" id="UP001057455"/>
    </source>
</evidence>
<dbReference type="AlphaFoldDB" id="A0A9W5TET4"/>